<reference evidence="1" key="2">
    <citation type="journal article" date="2001" name="Mol. Cells">
        <title>Cloning and sequence analysis of Gpdh in Callosobruchus chinensis (Coleoptera: Bruchidae).</title>
        <authorList>
            <person name="Park K.S."/>
            <person name="Bae Y.J."/>
            <person name="Yeau S.H."/>
            <person name="Kang S.J."/>
        </authorList>
    </citation>
    <scope>NUCLEOTIDE SEQUENCE</scope>
</reference>
<dbReference type="AlphaFoldDB" id="Q9GPH6"/>
<accession>Q9GPH6</accession>
<reference evidence="1" key="1">
    <citation type="submission" date="2000-11" db="EMBL/GenBank/DDBJ databases">
        <authorList>
            <person name="Kang S.-J."/>
            <person name="Bae Y.-J."/>
            <person name="Park K.-S."/>
            <person name="Yea S.-H."/>
        </authorList>
    </citation>
    <scope>NUCLEOTIDE SEQUENCE</scope>
</reference>
<protein>
    <submittedName>
        <fullName evidence="1">Glycerol-3-phosphate dehydrogenase</fullName>
    </submittedName>
</protein>
<gene>
    <name evidence="1" type="primary">Gpdh</name>
</gene>
<organism evidence="1">
    <name type="scientific">Callosobruchus chinensis</name>
    <name type="common">Pulse beetle</name>
    <name type="synonym">Pachymerus chinensis</name>
    <dbReference type="NCBI Taxonomy" id="146774"/>
    <lineage>
        <taxon>Eukaryota</taxon>
        <taxon>Metazoa</taxon>
        <taxon>Ecdysozoa</taxon>
        <taxon>Arthropoda</taxon>
        <taxon>Hexapoda</taxon>
        <taxon>Insecta</taxon>
        <taxon>Pterygota</taxon>
        <taxon>Neoptera</taxon>
        <taxon>Endopterygota</taxon>
        <taxon>Coleoptera</taxon>
        <taxon>Polyphaga</taxon>
        <taxon>Cucujiformia</taxon>
        <taxon>Chrysomeloidea</taxon>
        <taxon>Chrysomelidae</taxon>
        <taxon>Bruchinae</taxon>
        <taxon>Bruchini</taxon>
        <taxon>Callosobruchus</taxon>
    </lineage>
</organism>
<evidence type="ECO:0000313" key="1">
    <source>
        <dbReference type="EMBL" id="AAG46048.1"/>
    </source>
</evidence>
<feature type="non-terminal residue" evidence="1">
    <location>
        <position position="63"/>
    </location>
</feature>
<sequence>KVNVCIVGCTWDNSTPARAQGLDQNVGGVVLGAVWIRMVIYVECIGEGKLGHSPVQTHENVKY</sequence>
<feature type="non-terminal residue" evidence="1">
    <location>
        <position position="1"/>
    </location>
</feature>
<name>Q9GPH6_CALCS</name>
<proteinExistence type="predicted"/>
<dbReference type="EMBL" id="AH010183">
    <property type="protein sequence ID" value="AAG46048.1"/>
    <property type="molecule type" value="Genomic_DNA"/>
</dbReference>